<dbReference type="HOGENOM" id="CLU_2740451_0_0_1"/>
<name>A0A0C9XGI2_9AGAR</name>
<dbReference type="AlphaFoldDB" id="A0A0C9XGI2"/>
<organism evidence="1 2">
    <name type="scientific">Laccaria amethystina LaAM-08-1</name>
    <dbReference type="NCBI Taxonomy" id="1095629"/>
    <lineage>
        <taxon>Eukaryota</taxon>
        <taxon>Fungi</taxon>
        <taxon>Dikarya</taxon>
        <taxon>Basidiomycota</taxon>
        <taxon>Agaricomycotina</taxon>
        <taxon>Agaricomycetes</taxon>
        <taxon>Agaricomycetidae</taxon>
        <taxon>Agaricales</taxon>
        <taxon>Agaricineae</taxon>
        <taxon>Hydnangiaceae</taxon>
        <taxon>Laccaria</taxon>
    </lineage>
</organism>
<accession>A0A0C9XGI2</accession>
<keyword evidence="2" id="KW-1185">Reference proteome</keyword>
<proteinExistence type="predicted"/>
<evidence type="ECO:0000313" key="2">
    <source>
        <dbReference type="Proteomes" id="UP000054477"/>
    </source>
</evidence>
<gene>
    <name evidence="1" type="ORF">K443DRAFT_597682</name>
</gene>
<protein>
    <submittedName>
        <fullName evidence="1">Uncharacterized protein</fullName>
    </submittedName>
</protein>
<dbReference type="EMBL" id="KN838620">
    <property type="protein sequence ID" value="KIK00714.1"/>
    <property type="molecule type" value="Genomic_DNA"/>
</dbReference>
<dbReference type="Proteomes" id="UP000054477">
    <property type="component" value="Unassembled WGS sequence"/>
</dbReference>
<evidence type="ECO:0000313" key="1">
    <source>
        <dbReference type="EMBL" id="KIK00714.1"/>
    </source>
</evidence>
<sequence length="71" mass="8044">MHTRALEAHDVNSDSIVLRSNLNPAGARGWKVEEATSARNDRHKVPHCRMIFRSTNGSIKLVQLRHPPCEM</sequence>
<reference evidence="1 2" key="1">
    <citation type="submission" date="2014-04" db="EMBL/GenBank/DDBJ databases">
        <authorList>
            <consortium name="DOE Joint Genome Institute"/>
            <person name="Kuo A."/>
            <person name="Kohler A."/>
            <person name="Nagy L.G."/>
            <person name="Floudas D."/>
            <person name="Copeland A."/>
            <person name="Barry K.W."/>
            <person name="Cichocki N."/>
            <person name="Veneault-Fourrey C."/>
            <person name="LaButti K."/>
            <person name="Lindquist E.A."/>
            <person name="Lipzen A."/>
            <person name="Lundell T."/>
            <person name="Morin E."/>
            <person name="Murat C."/>
            <person name="Sun H."/>
            <person name="Tunlid A."/>
            <person name="Henrissat B."/>
            <person name="Grigoriev I.V."/>
            <person name="Hibbett D.S."/>
            <person name="Martin F."/>
            <person name="Nordberg H.P."/>
            <person name="Cantor M.N."/>
            <person name="Hua S.X."/>
        </authorList>
    </citation>
    <scope>NUCLEOTIDE SEQUENCE [LARGE SCALE GENOMIC DNA]</scope>
    <source>
        <strain evidence="1 2">LaAM-08-1</strain>
    </source>
</reference>
<reference evidence="2" key="2">
    <citation type="submission" date="2015-01" db="EMBL/GenBank/DDBJ databases">
        <title>Evolutionary Origins and Diversification of the Mycorrhizal Mutualists.</title>
        <authorList>
            <consortium name="DOE Joint Genome Institute"/>
            <consortium name="Mycorrhizal Genomics Consortium"/>
            <person name="Kohler A."/>
            <person name="Kuo A."/>
            <person name="Nagy L.G."/>
            <person name="Floudas D."/>
            <person name="Copeland A."/>
            <person name="Barry K.W."/>
            <person name="Cichocki N."/>
            <person name="Veneault-Fourrey C."/>
            <person name="LaButti K."/>
            <person name="Lindquist E.A."/>
            <person name="Lipzen A."/>
            <person name="Lundell T."/>
            <person name="Morin E."/>
            <person name="Murat C."/>
            <person name="Riley R."/>
            <person name="Ohm R."/>
            <person name="Sun H."/>
            <person name="Tunlid A."/>
            <person name="Henrissat B."/>
            <person name="Grigoriev I.V."/>
            <person name="Hibbett D.S."/>
            <person name="Martin F."/>
        </authorList>
    </citation>
    <scope>NUCLEOTIDE SEQUENCE [LARGE SCALE GENOMIC DNA]</scope>
    <source>
        <strain evidence="2">LaAM-08-1</strain>
    </source>
</reference>